<dbReference type="RefSeq" id="WP_179643627.1">
    <property type="nucleotide sequence ID" value="NZ_BAAAYY010000018.1"/>
</dbReference>
<evidence type="ECO:0000256" key="1">
    <source>
        <dbReference type="SAM" id="Phobius"/>
    </source>
</evidence>
<dbReference type="AlphaFoldDB" id="A0A852TUL9"/>
<gene>
    <name evidence="2" type="ORF">HDA32_002849</name>
</gene>
<protein>
    <submittedName>
        <fullName evidence="2">Zinc transporter ZupT</fullName>
    </submittedName>
</protein>
<evidence type="ECO:0000313" key="2">
    <source>
        <dbReference type="EMBL" id="NYE47729.1"/>
    </source>
</evidence>
<evidence type="ECO:0000313" key="3">
    <source>
        <dbReference type="Proteomes" id="UP000589036"/>
    </source>
</evidence>
<keyword evidence="1" id="KW-1133">Transmembrane helix</keyword>
<proteinExistence type="predicted"/>
<keyword evidence="1" id="KW-0812">Transmembrane</keyword>
<keyword evidence="3" id="KW-1185">Reference proteome</keyword>
<feature type="transmembrane region" description="Helical" evidence="1">
    <location>
        <begin position="78"/>
        <end position="98"/>
    </location>
</feature>
<feature type="transmembrane region" description="Helical" evidence="1">
    <location>
        <begin position="24"/>
        <end position="42"/>
    </location>
</feature>
<organism evidence="2 3">
    <name type="scientific">Spinactinospora alkalitolerans</name>
    <dbReference type="NCBI Taxonomy" id="687207"/>
    <lineage>
        <taxon>Bacteria</taxon>
        <taxon>Bacillati</taxon>
        <taxon>Actinomycetota</taxon>
        <taxon>Actinomycetes</taxon>
        <taxon>Streptosporangiales</taxon>
        <taxon>Nocardiopsidaceae</taxon>
        <taxon>Spinactinospora</taxon>
    </lineage>
</organism>
<keyword evidence="1" id="KW-0472">Membrane</keyword>
<dbReference type="Proteomes" id="UP000589036">
    <property type="component" value="Unassembled WGS sequence"/>
</dbReference>
<accession>A0A852TUL9</accession>
<sequence>MGLHFVLTDRGLVRYHGDRFGLRTRLLLAAALLLGWLLALVAAPTSTLVVSLLTAFLGGSILLNVFKEELPSARRSSLAWFTVGLVLYGVLLAVITAVGE</sequence>
<name>A0A852TUL9_9ACTN</name>
<comment type="caution">
    <text evidence="2">The sequence shown here is derived from an EMBL/GenBank/DDBJ whole genome shotgun (WGS) entry which is preliminary data.</text>
</comment>
<feature type="transmembrane region" description="Helical" evidence="1">
    <location>
        <begin position="48"/>
        <end position="66"/>
    </location>
</feature>
<dbReference type="EMBL" id="JACCCC010000001">
    <property type="protein sequence ID" value="NYE47729.1"/>
    <property type="molecule type" value="Genomic_DNA"/>
</dbReference>
<reference evidence="2 3" key="1">
    <citation type="submission" date="2020-07" db="EMBL/GenBank/DDBJ databases">
        <title>Sequencing the genomes of 1000 actinobacteria strains.</title>
        <authorList>
            <person name="Klenk H.-P."/>
        </authorList>
    </citation>
    <scope>NUCLEOTIDE SEQUENCE [LARGE SCALE GENOMIC DNA]</scope>
    <source>
        <strain evidence="2 3">CXB654</strain>
    </source>
</reference>